<keyword evidence="1" id="KW-0732">Signal</keyword>
<feature type="chain" id="PRO_5028961622" evidence="1">
    <location>
        <begin position="21"/>
        <end position="1695"/>
    </location>
</feature>
<protein>
    <submittedName>
        <fullName evidence="4">Chitobiase/beta-hexosaminidase C-terminal domain-containing protein</fullName>
    </submittedName>
</protein>
<dbReference type="Pfam" id="PF13290">
    <property type="entry name" value="CHB_HEX_C_1"/>
    <property type="match status" value="6"/>
</dbReference>
<dbReference type="InterPro" id="IPR015943">
    <property type="entry name" value="WD40/YVTN_repeat-like_dom_sf"/>
</dbReference>
<keyword evidence="5" id="KW-1185">Reference proteome</keyword>
<gene>
    <name evidence="4" type="ORF">H7849_09950</name>
</gene>
<dbReference type="PANTHER" id="PTHR32401:SF48">
    <property type="entry name" value="LEGUME LECTIN DOMAIN-CONTAINING PROTEIN"/>
    <property type="match status" value="1"/>
</dbReference>
<feature type="signal peptide" evidence="1">
    <location>
        <begin position="1"/>
        <end position="20"/>
    </location>
</feature>
<dbReference type="GO" id="GO:0030246">
    <property type="term" value="F:carbohydrate binding"/>
    <property type="evidence" value="ECO:0007669"/>
    <property type="project" value="InterPro"/>
</dbReference>
<dbReference type="EMBL" id="CP060394">
    <property type="protein sequence ID" value="QNI34186.1"/>
    <property type="molecule type" value="Genomic_DNA"/>
</dbReference>
<dbReference type="SUPFAM" id="SSF49899">
    <property type="entry name" value="Concanavalin A-like lectins/glucanases"/>
    <property type="match status" value="3"/>
</dbReference>
<feature type="domain" description="Legume lectin" evidence="2">
    <location>
        <begin position="1481"/>
        <end position="1691"/>
    </location>
</feature>
<feature type="domain" description="GH29D-like beta-sandwich" evidence="3">
    <location>
        <begin position="1017"/>
        <end position="1081"/>
    </location>
</feature>
<dbReference type="InterPro" id="IPR011047">
    <property type="entry name" value="Quinoprotein_ADH-like_sf"/>
</dbReference>
<sequence length="1695" mass="172697">MFLVVFAMKAIGASAQTATAVNVPTWRYDNMHAGANTQETLLTPANVNTTSFGKLFSIAVDGYVYAQPLYVSGITMSDGLVHNVIYIATEHDSVYAFDADTNGGANGLPLWKASMLDPTHGAAAGATTVPSTDIGTHDIVPEIGITSTPVYDLASRTLYVVAKTKENGTYVQRIHALNMITGAEQGGSPSLPISATVTGNGNGSSGGRIAFSPTWQMNRVALDLFGGYLYIAFGSHGDNGPWHGWVMAYNASTLQQTGVICLSPNGYGNGVWGAGAGLPVDTGSNGGRIFLSTGNGSYTSYPPLSANVDYGDSIVRLDLANGSFTPGSAFTPFNQATLSNGDLDQGSGGELMLPDQPGLHTHELLQVGKEGRILLLDRDSLGGYAPGGTSNTNIIQDILGQTAGLWSTPAYWNGHVYMWGNGDTLKRFDLTNGLLSTTPSNTASVNSGFPGASPVISSNGPQSGIVWAVRSDAYNSNGSAVLYAFDANNAINPIYKSDTNTARDDAGPATKFVVPVVTNGKVYVGAAYQVDVYGPLNGVQQAPPPVINPDGGSFAGPKQVAITSSIPSSSIYYTTDGTIPTPAAIPYSGPFTISTGTTIRAVVSAPGYLQSSSSAIFTFLTQTPAPVFTPAPGSYTSAQVVTLSDAAPGAVIYYTTDGSTPTVNSPKYNGPITVNSTETVQAMATSSLTPSIIGGGTYSIQYSGAGINFGSGFSSVTGLTLNGSALHSDDSRLQLTSGGTFQAGSVFYNALMNVQSFTNDFSFQLSDAHADGFTFTIQAQGPKALGPSGGGLGYGPYTTTGTGGIPKSVAIKFDFYNNSGEGSDSTGLYTNGASPTIPAIDMTSSGVTLNSGDTINAHMAYDGTTLTMTIADAVTGKSFSQNFAINIPQIVGGNAAYVGFTGGTGGLSSSQKILTWTFVSNAAVATQTPAISPSTGSFATAQKVTITDAISGAVIYYTIDGSTPTTASSVYSGPLTISSGTVKVSAMAVAAGNAPSPVTSATITILPPAAVVPMFTPSGGTYIGAQTVAITSRTAGSTIYYTTDGSTPTASSSVYSSPISVSGNQAIDAIAMAPGYSVSQVGSAAYVIQTTGQGINFGSGFTGTAGIALNGSAQINSALSALQLTNNATFLAGTAWATTPVNVSAFTSDFIFQMQNPVADGFTFAIQSNGATAKGSSGGSLGYATISNSFALKFDIYNNQGEGKDSIGVYTGGAQPMTPATDLTGSGIVLTSGDVFHVHLVYNGTALQVSITDTNTSASYATTFPVNIPGALGTSQGYAGFTGGTGGSTVTTNILSWTFTPVSAQVTADPTFSPAPGTYTNAVQVSLSSLTPNATIYYTMDGSQPSHTSAVYSAPIQVSGNSLTIKTFASAANYSDSPIVTGSYVIQPPSVALPAISPAAGTYTSSQVVSISQPASGAQIYYTTDGSTPTVASTRYSGPFMIIGSQTVKAIAFVSGVGQSNVATTAYVIQDGGEAINFARGFAGAQGLTFNGSAANLNDGTLKVTDNAATHEGGSVFFNAPVDIRQFQTSFTFQLLNAAADGFTFTIQSNAPTALGPNGGGLGYGPDTPGGTGGIPNSAAIKFDLYSNQGEGANSTGLYTGGASPTIPAIDMTSSGINLHSGDPMLANVSYDGTTVTLTLTDLTTSKTFAQKFTVNIPSIVHANSAYVGFTGGTGGLLALQKILNWTYTQTALTQ</sequence>
<dbReference type="InterPro" id="IPR059177">
    <property type="entry name" value="GH29D-like_dom"/>
</dbReference>
<dbReference type="Gene3D" id="2.60.120.200">
    <property type="match status" value="3"/>
</dbReference>
<feature type="domain" description="GH29D-like beta-sandwich" evidence="3">
    <location>
        <begin position="1314"/>
        <end position="1381"/>
    </location>
</feature>
<evidence type="ECO:0000259" key="2">
    <source>
        <dbReference type="Pfam" id="PF00139"/>
    </source>
</evidence>
<reference evidence="4 5" key="1">
    <citation type="submission" date="2020-08" db="EMBL/GenBank/DDBJ databases">
        <title>Edaphobacter telluris sp. nov. and Acidobacterium dinghuensis sp. nov., two acidobacteria isolated from forest soil.</title>
        <authorList>
            <person name="Fu J."/>
            <person name="Qiu L."/>
        </authorList>
    </citation>
    <scope>NUCLEOTIDE SEQUENCE [LARGE SCALE GENOMIC DNA]</scope>
    <source>
        <strain evidence="4">4Y35</strain>
    </source>
</reference>
<dbReference type="InterPro" id="IPR001220">
    <property type="entry name" value="Legume_lectin_dom"/>
</dbReference>
<dbReference type="Proteomes" id="UP000515312">
    <property type="component" value="Chromosome"/>
</dbReference>
<feature type="domain" description="GH29D-like beta-sandwich" evidence="3">
    <location>
        <begin position="1398"/>
        <end position="1464"/>
    </location>
</feature>
<evidence type="ECO:0000313" key="4">
    <source>
        <dbReference type="EMBL" id="QNI34186.1"/>
    </source>
</evidence>
<dbReference type="KEGG" id="adin:H7849_09950"/>
<dbReference type="InterPro" id="IPR056573">
    <property type="entry name" value="Lectin_L-type_dom"/>
</dbReference>
<dbReference type="CDD" id="cd01951">
    <property type="entry name" value="lectin_L-type"/>
    <property type="match status" value="2"/>
</dbReference>
<feature type="domain" description="GH29D-like beta-sandwich" evidence="3">
    <location>
        <begin position="933"/>
        <end position="999"/>
    </location>
</feature>
<organism evidence="4 5">
    <name type="scientific">Alloacidobacterium dinghuense</name>
    <dbReference type="NCBI Taxonomy" id="2763107"/>
    <lineage>
        <taxon>Bacteria</taxon>
        <taxon>Pseudomonadati</taxon>
        <taxon>Acidobacteriota</taxon>
        <taxon>Terriglobia</taxon>
        <taxon>Terriglobales</taxon>
        <taxon>Acidobacteriaceae</taxon>
        <taxon>Alloacidobacterium</taxon>
    </lineage>
</organism>
<evidence type="ECO:0000313" key="5">
    <source>
        <dbReference type="Proteomes" id="UP000515312"/>
    </source>
</evidence>
<feature type="domain" description="Legume lectin" evidence="2">
    <location>
        <begin position="712"/>
        <end position="925"/>
    </location>
</feature>
<evidence type="ECO:0000256" key="1">
    <source>
        <dbReference type="SAM" id="SignalP"/>
    </source>
</evidence>
<dbReference type="Pfam" id="PF00139">
    <property type="entry name" value="Lectin_legB"/>
    <property type="match status" value="3"/>
</dbReference>
<dbReference type="InterPro" id="IPR013320">
    <property type="entry name" value="ConA-like_dom_sf"/>
</dbReference>
<evidence type="ECO:0000259" key="3">
    <source>
        <dbReference type="Pfam" id="PF13290"/>
    </source>
</evidence>
<proteinExistence type="predicted"/>
<feature type="domain" description="Legume lectin" evidence="2">
    <location>
        <begin position="1100"/>
        <end position="1302"/>
    </location>
</feature>
<dbReference type="InterPro" id="IPR050258">
    <property type="entry name" value="Leguminous_Lectin"/>
</dbReference>
<accession>A0A7G8BNR6</accession>
<feature type="domain" description="GH29D-like beta-sandwich" evidence="3">
    <location>
        <begin position="549"/>
        <end position="611"/>
    </location>
</feature>
<dbReference type="PANTHER" id="PTHR32401">
    <property type="entry name" value="CONCANAVALIN A-LIKE LECTIN FAMILY PROTEIN"/>
    <property type="match status" value="1"/>
</dbReference>
<dbReference type="RefSeq" id="WP_186746153.1">
    <property type="nucleotide sequence ID" value="NZ_CP060394.1"/>
</dbReference>
<name>A0A7G8BNR6_9BACT</name>
<dbReference type="Gene3D" id="2.130.10.10">
    <property type="entry name" value="YVTN repeat-like/Quinoprotein amine dehydrogenase"/>
    <property type="match status" value="1"/>
</dbReference>
<dbReference type="SUPFAM" id="SSF50998">
    <property type="entry name" value="Quinoprotein alcohol dehydrogenase-like"/>
    <property type="match status" value="1"/>
</dbReference>
<feature type="domain" description="GH29D-like beta-sandwich" evidence="3">
    <location>
        <begin position="630"/>
        <end position="687"/>
    </location>
</feature>